<protein>
    <recommendedName>
        <fullName evidence="5">Competence protein CoiA</fullName>
    </recommendedName>
</protein>
<name>A0A0D1I6J4_BACIU</name>
<proteinExistence type="predicted"/>
<dbReference type="Proteomes" id="UP000032247">
    <property type="component" value="Unassembled WGS sequence"/>
</dbReference>
<reference evidence="3 4" key="1">
    <citation type="submission" date="2014-12" db="EMBL/GenBank/DDBJ databases">
        <title>Comparative genome analysis of Bacillus coagulans HM-08, Clostridium butyricum HM-68, Bacillus subtilis HM-66 and Bacillus licheniformis BL-09.</title>
        <authorList>
            <person name="Zhang H."/>
        </authorList>
    </citation>
    <scope>NUCLEOTIDE SEQUENCE [LARGE SCALE GENOMIC DNA]</scope>
    <source>
        <strain evidence="3 4">HM-66</strain>
    </source>
</reference>
<dbReference type="Pfam" id="PF06054">
    <property type="entry name" value="CoiA_nuc"/>
    <property type="match status" value="1"/>
</dbReference>
<dbReference type="InterPro" id="IPR057253">
    <property type="entry name" value="CoiA-like_N"/>
</dbReference>
<dbReference type="Pfam" id="PF25164">
    <property type="entry name" value="CoiA_N"/>
    <property type="match status" value="1"/>
</dbReference>
<feature type="domain" description="Competence protein CoiA nuclease-like" evidence="1">
    <location>
        <begin position="75"/>
        <end position="172"/>
    </location>
</feature>
<dbReference type="InterPro" id="IPR010330">
    <property type="entry name" value="CoiA_nuc"/>
</dbReference>
<dbReference type="PATRIC" id="fig|1423.173.peg.4833"/>
<gene>
    <name evidence="3" type="ORF">SC09_contig8orf00023</name>
</gene>
<accession>A0A0D1I6J4</accession>
<dbReference type="AlphaFoldDB" id="A0A0D1I6J4"/>
<evidence type="ECO:0008006" key="5">
    <source>
        <dbReference type="Google" id="ProtNLM"/>
    </source>
</evidence>
<sequence length="405" mass="47905">MLLHCPLAERKGKTLQIKALNDAGEVVFAWEELSKGETYYCPHCNNEMRYRKGEINHPHFAHKTLADCPFSGENESKEHFEMKRRFYDFLKKKYPNLKIELETCLVPNRRADMIIRGQSHTLVVEFQASKIEFQEVEERTHDYNKLGYPVLWIFHIQRFGYKQFHTEKKRKQIPYELVEMLRLDSLFVMDNRGFIQRCSGKKSPKTKIVCEYSFFPVKMDFKFNNVIRRDNNESLFLCQLGKDSIYSKKNLYYGYGYSSSKNLFSELKPILPSTFFKIEKVKRHNNFVAFHLFMDAEQDQIVGNRFLLSKKKMDPESILSHLKPFNQPEISKSSVHEPKKDLKVDKKEVVKSVANNDQVKNPDNQIEIQNDKRIDSYDIPLKKKSNEKKLWPTILSVFKKIFGLK</sequence>
<evidence type="ECO:0000259" key="1">
    <source>
        <dbReference type="Pfam" id="PF06054"/>
    </source>
</evidence>
<feature type="domain" description="Competence protein CoiA-like N-terminal" evidence="2">
    <location>
        <begin position="31"/>
        <end position="71"/>
    </location>
</feature>
<organism evidence="3 4">
    <name type="scientific">Bacillus subtilis</name>
    <dbReference type="NCBI Taxonomy" id="1423"/>
    <lineage>
        <taxon>Bacteria</taxon>
        <taxon>Bacillati</taxon>
        <taxon>Bacillota</taxon>
        <taxon>Bacilli</taxon>
        <taxon>Bacillales</taxon>
        <taxon>Bacillaceae</taxon>
        <taxon>Bacillus</taxon>
    </lineage>
</organism>
<evidence type="ECO:0000259" key="2">
    <source>
        <dbReference type="Pfam" id="PF25164"/>
    </source>
</evidence>
<comment type="caution">
    <text evidence="3">The sequence shown here is derived from an EMBL/GenBank/DDBJ whole genome shotgun (WGS) entry which is preliminary data.</text>
</comment>
<evidence type="ECO:0000313" key="4">
    <source>
        <dbReference type="Proteomes" id="UP000032247"/>
    </source>
</evidence>
<dbReference type="EMBL" id="JXBC01000014">
    <property type="protein sequence ID" value="KIU04393.1"/>
    <property type="molecule type" value="Genomic_DNA"/>
</dbReference>
<evidence type="ECO:0000313" key="3">
    <source>
        <dbReference type="EMBL" id="KIU04393.1"/>
    </source>
</evidence>